<dbReference type="SUPFAM" id="SSF53335">
    <property type="entry name" value="S-adenosyl-L-methionine-dependent methyltransferases"/>
    <property type="match status" value="1"/>
</dbReference>
<dbReference type="EMBL" id="JAGPYM010000015">
    <property type="protein sequence ID" value="KAH6886876.1"/>
    <property type="molecule type" value="Genomic_DNA"/>
</dbReference>
<dbReference type="Pfam" id="PF13489">
    <property type="entry name" value="Methyltransf_23"/>
    <property type="match status" value="1"/>
</dbReference>
<keyword evidence="2" id="KW-1185">Reference proteome</keyword>
<accession>A0A9P8W3M2</accession>
<proteinExistence type="predicted"/>
<dbReference type="Gene3D" id="3.40.50.150">
    <property type="entry name" value="Vaccinia Virus protein VP39"/>
    <property type="match status" value="1"/>
</dbReference>
<reference evidence="1 2" key="1">
    <citation type="journal article" date="2021" name="Nat. Commun.">
        <title>Genetic determinants of endophytism in the Arabidopsis root mycobiome.</title>
        <authorList>
            <person name="Mesny F."/>
            <person name="Miyauchi S."/>
            <person name="Thiergart T."/>
            <person name="Pickel B."/>
            <person name="Atanasova L."/>
            <person name="Karlsson M."/>
            <person name="Huettel B."/>
            <person name="Barry K.W."/>
            <person name="Haridas S."/>
            <person name="Chen C."/>
            <person name="Bauer D."/>
            <person name="Andreopoulos W."/>
            <person name="Pangilinan J."/>
            <person name="LaButti K."/>
            <person name="Riley R."/>
            <person name="Lipzen A."/>
            <person name="Clum A."/>
            <person name="Drula E."/>
            <person name="Henrissat B."/>
            <person name="Kohler A."/>
            <person name="Grigoriev I.V."/>
            <person name="Martin F.M."/>
            <person name="Hacquard S."/>
        </authorList>
    </citation>
    <scope>NUCLEOTIDE SEQUENCE [LARGE SCALE GENOMIC DNA]</scope>
    <source>
        <strain evidence="1 2">MPI-CAGE-CH-0241</strain>
    </source>
</reference>
<dbReference type="GO" id="GO:0032259">
    <property type="term" value="P:methylation"/>
    <property type="evidence" value="ECO:0007669"/>
    <property type="project" value="UniProtKB-KW"/>
</dbReference>
<organism evidence="1 2">
    <name type="scientific">Thelonectria olida</name>
    <dbReference type="NCBI Taxonomy" id="1576542"/>
    <lineage>
        <taxon>Eukaryota</taxon>
        <taxon>Fungi</taxon>
        <taxon>Dikarya</taxon>
        <taxon>Ascomycota</taxon>
        <taxon>Pezizomycotina</taxon>
        <taxon>Sordariomycetes</taxon>
        <taxon>Hypocreomycetidae</taxon>
        <taxon>Hypocreales</taxon>
        <taxon>Nectriaceae</taxon>
        <taxon>Thelonectria</taxon>
    </lineage>
</organism>
<evidence type="ECO:0000313" key="2">
    <source>
        <dbReference type="Proteomes" id="UP000777438"/>
    </source>
</evidence>
<name>A0A9P8W3M2_9HYPO</name>
<dbReference type="CDD" id="cd02440">
    <property type="entry name" value="AdoMet_MTases"/>
    <property type="match status" value="1"/>
</dbReference>
<dbReference type="GO" id="GO:0008168">
    <property type="term" value="F:methyltransferase activity"/>
    <property type="evidence" value="ECO:0007669"/>
    <property type="project" value="UniProtKB-KW"/>
</dbReference>
<sequence>MAAFQPLAPEAASVIATYSLTSPNQLHIEVAQAAHRIRLLNHWQIPPGSRVLEIGCGQGNCTTVLAEAVGPEGHVDAVDPGSPDYGSPFTLREAQEHISQSKVGDRVSWHCIQPMEFLQVHGNETWDYAVFSHCIWYFDEPNTLGGMLQALKCRVKEVLIAEYALTATEKAAEPHVLAAVARATLEAYNHDSEANIRCLLSPQAIKDISNAQGWNINREEVVVPDAGLLDGRWEVGSVKSSEFLEEIDISVKDAKISTVLRSSRDAIISAIEKLDGEDLRTMDVWVARLNC</sequence>
<comment type="caution">
    <text evidence="1">The sequence shown here is derived from an EMBL/GenBank/DDBJ whole genome shotgun (WGS) entry which is preliminary data.</text>
</comment>
<dbReference type="Proteomes" id="UP000777438">
    <property type="component" value="Unassembled WGS sequence"/>
</dbReference>
<gene>
    <name evidence="1" type="ORF">B0T10DRAFT_75724</name>
</gene>
<protein>
    <submittedName>
        <fullName evidence="1">SAM-dependent methyltransferase</fullName>
    </submittedName>
</protein>
<dbReference type="AlphaFoldDB" id="A0A9P8W3M2"/>
<evidence type="ECO:0000313" key="1">
    <source>
        <dbReference type="EMBL" id="KAH6886876.1"/>
    </source>
</evidence>
<keyword evidence="1" id="KW-0489">Methyltransferase</keyword>
<dbReference type="InterPro" id="IPR029063">
    <property type="entry name" value="SAM-dependent_MTases_sf"/>
</dbReference>
<keyword evidence="1" id="KW-0808">Transferase</keyword>
<dbReference type="OrthoDB" id="8300214at2759"/>